<keyword evidence="4" id="KW-1185">Reference proteome</keyword>
<keyword evidence="2" id="KW-1133">Transmembrane helix</keyword>
<dbReference type="RefSeq" id="WP_371940723.1">
    <property type="nucleotide sequence ID" value="NZ_JAXCEH010000005.1"/>
</dbReference>
<evidence type="ECO:0000313" key="3">
    <source>
        <dbReference type="EMBL" id="MFA1554333.1"/>
    </source>
</evidence>
<comment type="caution">
    <text evidence="3">The sequence shown here is derived from an EMBL/GenBank/DDBJ whole genome shotgun (WGS) entry which is preliminary data.</text>
</comment>
<accession>A0ABV4QUQ7</accession>
<evidence type="ECO:0000256" key="2">
    <source>
        <dbReference type="SAM" id="Phobius"/>
    </source>
</evidence>
<proteinExistence type="predicted"/>
<feature type="region of interest" description="Disordered" evidence="1">
    <location>
        <begin position="183"/>
        <end position="202"/>
    </location>
</feature>
<gene>
    <name evidence="3" type="ORF">SM436_11615</name>
</gene>
<reference evidence="3 4" key="1">
    <citation type="submission" date="2023-11" db="EMBL/GenBank/DDBJ databases">
        <title>Actinomadura monticuli sp. nov., isolated from volcanic ash.</title>
        <authorList>
            <person name="Lee S.D."/>
            <person name="Yang H."/>
            <person name="Kim I.S."/>
        </authorList>
    </citation>
    <scope>NUCLEOTIDE SEQUENCE [LARGE SCALE GENOMIC DNA]</scope>
    <source>
        <strain evidence="3 4">DSM 45346</strain>
    </source>
</reference>
<keyword evidence="2" id="KW-0472">Membrane</keyword>
<name>A0ABV4QUQ7_9ACTN</name>
<sequence>MVVVPGKGLGDTGNDLLLSAYVCGPKIAEESGCPPPEAEQIGHQANSFSEKKPSRALKAGGRLRAEIFGGNKDIKIKQLGANIQRVRKERDWASWVWSVSAKKPGRYHLVLGLTLLEDDKDQARVPTRFFQVNVTVERNMSVATLARQAGSMVGSITNWLVAITTALGALGFGTYFLNRRGRDRQRTTEADEGNTPANGGGT</sequence>
<dbReference type="Proteomes" id="UP001569904">
    <property type="component" value="Unassembled WGS sequence"/>
</dbReference>
<keyword evidence="2" id="KW-0812">Transmembrane</keyword>
<feature type="transmembrane region" description="Helical" evidence="2">
    <location>
        <begin position="156"/>
        <end position="177"/>
    </location>
</feature>
<protein>
    <submittedName>
        <fullName evidence="3">Uncharacterized protein</fullName>
    </submittedName>
</protein>
<evidence type="ECO:0000256" key="1">
    <source>
        <dbReference type="SAM" id="MobiDB-lite"/>
    </source>
</evidence>
<organism evidence="3 4">
    <name type="scientific">Actinomadura chokoriensis</name>
    <dbReference type="NCBI Taxonomy" id="454156"/>
    <lineage>
        <taxon>Bacteria</taxon>
        <taxon>Bacillati</taxon>
        <taxon>Actinomycetota</taxon>
        <taxon>Actinomycetes</taxon>
        <taxon>Streptosporangiales</taxon>
        <taxon>Thermomonosporaceae</taxon>
        <taxon>Actinomadura</taxon>
    </lineage>
</organism>
<feature type="region of interest" description="Disordered" evidence="1">
    <location>
        <begin position="33"/>
        <end position="53"/>
    </location>
</feature>
<dbReference type="EMBL" id="JAXCEH010000005">
    <property type="protein sequence ID" value="MFA1554333.1"/>
    <property type="molecule type" value="Genomic_DNA"/>
</dbReference>
<evidence type="ECO:0000313" key="4">
    <source>
        <dbReference type="Proteomes" id="UP001569904"/>
    </source>
</evidence>